<keyword evidence="3" id="KW-1185">Reference proteome</keyword>
<name>A0AAV9KA13_9SOLN</name>
<dbReference type="PANTHER" id="PTHR33710:SF77">
    <property type="entry name" value="DNASE I-LIKE SUPERFAMILY PROTEIN"/>
    <property type="match status" value="1"/>
</dbReference>
<feature type="domain" description="Endonuclease/exonuclease/phosphatase" evidence="1">
    <location>
        <begin position="20"/>
        <end position="175"/>
    </location>
</feature>
<organism evidence="2 3">
    <name type="scientific">Solanum pinnatisectum</name>
    <name type="common">tansyleaf nightshade</name>
    <dbReference type="NCBI Taxonomy" id="50273"/>
    <lineage>
        <taxon>Eukaryota</taxon>
        <taxon>Viridiplantae</taxon>
        <taxon>Streptophyta</taxon>
        <taxon>Embryophyta</taxon>
        <taxon>Tracheophyta</taxon>
        <taxon>Spermatophyta</taxon>
        <taxon>Magnoliopsida</taxon>
        <taxon>eudicotyledons</taxon>
        <taxon>Gunneridae</taxon>
        <taxon>Pentapetalae</taxon>
        <taxon>asterids</taxon>
        <taxon>lamiids</taxon>
        <taxon>Solanales</taxon>
        <taxon>Solanaceae</taxon>
        <taxon>Solanoideae</taxon>
        <taxon>Solaneae</taxon>
        <taxon>Solanum</taxon>
    </lineage>
</organism>
<dbReference type="SUPFAM" id="SSF56219">
    <property type="entry name" value="DNase I-like"/>
    <property type="match status" value="1"/>
</dbReference>
<dbReference type="AlphaFoldDB" id="A0AAV9KA13"/>
<evidence type="ECO:0000313" key="2">
    <source>
        <dbReference type="EMBL" id="KAK4710031.1"/>
    </source>
</evidence>
<gene>
    <name evidence="2" type="ORF">R3W88_004544</name>
</gene>
<dbReference type="PANTHER" id="PTHR33710">
    <property type="entry name" value="BNAC02G09200D PROTEIN"/>
    <property type="match status" value="1"/>
</dbReference>
<reference evidence="2 3" key="1">
    <citation type="submission" date="2023-10" db="EMBL/GenBank/DDBJ databases">
        <title>Genome-Wide Identification Analysis in wild type Solanum Pinnatisectum Reveals Some Genes Defensing Phytophthora Infestans.</title>
        <authorList>
            <person name="Sun C."/>
        </authorList>
    </citation>
    <scope>NUCLEOTIDE SEQUENCE [LARGE SCALE GENOMIC DNA]</scope>
    <source>
        <strain evidence="2">LQN</strain>
        <tissue evidence="2">Leaf</tissue>
    </source>
</reference>
<dbReference type="GO" id="GO:0003824">
    <property type="term" value="F:catalytic activity"/>
    <property type="evidence" value="ECO:0007669"/>
    <property type="project" value="InterPro"/>
</dbReference>
<protein>
    <recommendedName>
        <fullName evidence="1">Endonuclease/exonuclease/phosphatase domain-containing protein</fullName>
    </recommendedName>
</protein>
<proteinExistence type="predicted"/>
<dbReference type="InterPro" id="IPR005135">
    <property type="entry name" value="Endo/exonuclease/phosphatase"/>
</dbReference>
<comment type="caution">
    <text evidence="2">The sequence shown here is derived from an EMBL/GenBank/DDBJ whole genome shotgun (WGS) entry which is preliminary data.</text>
</comment>
<dbReference type="Pfam" id="PF03372">
    <property type="entry name" value="Exo_endo_phos"/>
    <property type="match status" value="1"/>
</dbReference>
<accession>A0AAV9KA13</accession>
<sequence length="262" mass="30248">MQSHQALLEDFPLTRMIEVPAIGNSGGIVVLWDDTIWELDEIATTTQEVHAIIKVHSLNITWLFSVIYASTHRNMRKTLWNNLKNIKDTFDGKWLIGGDFNELLHNSEKKGGNPLNASRVSNFQNTINHCELIVMGFKGSRYTWLNKRFKKRNALIFERLDRFLANNEWLLCYPNAQVQHLQRTHSDHTPLLMTLTSNLSNVRDRPFRLETMWMSHPDVIKIVDQAWNRGDNLLGSLVNFESELTGWAKKPSGIFSTGKGRF</sequence>
<dbReference type="InterPro" id="IPR036691">
    <property type="entry name" value="Endo/exonu/phosph_ase_sf"/>
</dbReference>
<dbReference type="Proteomes" id="UP001311915">
    <property type="component" value="Unassembled WGS sequence"/>
</dbReference>
<evidence type="ECO:0000259" key="1">
    <source>
        <dbReference type="Pfam" id="PF03372"/>
    </source>
</evidence>
<dbReference type="EMBL" id="JAWPEI010000011">
    <property type="protein sequence ID" value="KAK4710031.1"/>
    <property type="molecule type" value="Genomic_DNA"/>
</dbReference>
<evidence type="ECO:0000313" key="3">
    <source>
        <dbReference type="Proteomes" id="UP001311915"/>
    </source>
</evidence>
<dbReference type="Gene3D" id="3.60.10.10">
    <property type="entry name" value="Endonuclease/exonuclease/phosphatase"/>
    <property type="match status" value="1"/>
</dbReference>